<dbReference type="AlphaFoldDB" id="A0A1G8DJN3"/>
<name>A0A1G8DJN3_CHIFI</name>
<protein>
    <recommendedName>
        <fullName evidence="3">DUF4843 domain-containing protein</fullName>
    </recommendedName>
</protein>
<dbReference type="PROSITE" id="PS51257">
    <property type="entry name" value="PROKAR_LIPOPROTEIN"/>
    <property type="match status" value="1"/>
</dbReference>
<accession>A0A1G8DJN3</accession>
<dbReference type="Pfam" id="PF16132">
    <property type="entry name" value="DUF4843"/>
    <property type="match status" value="1"/>
</dbReference>
<dbReference type="STRING" id="104663.SAMN04488121_11511"/>
<gene>
    <name evidence="1" type="ORF">SAMN04488121_11511</name>
</gene>
<dbReference type="Proteomes" id="UP000199045">
    <property type="component" value="Unassembled WGS sequence"/>
</dbReference>
<reference evidence="1 2" key="1">
    <citation type="submission" date="2016-10" db="EMBL/GenBank/DDBJ databases">
        <authorList>
            <person name="de Groot N.N."/>
        </authorList>
    </citation>
    <scope>NUCLEOTIDE SEQUENCE [LARGE SCALE GENOMIC DNA]</scope>
    <source>
        <strain evidence="1 2">DSM 527</strain>
    </source>
</reference>
<dbReference type="EMBL" id="FNBN01000015">
    <property type="protein sequence ID" value="SDH57866.1"/>
    <property type="molecule type" value="Genomic_DNA"/>
</dbReference>
<dbReference type="RefSeq" id="WP_176842512.1">
    <property type="nucleotide sequence ID" value="NZ_FNBN01000015.1"/>
</dbReference>
<evidence type="ECO:0000313" key="1">
    <source>
        <dbReference type="EMBL" id="SDH57866.1"/>
    </source>
</evidence>
<evidence type="ECO:0008006" key="3">
    <source>
        <dbReference type="Google" id="ProtNLM"/>
    </source>
</evidence>
<evidence type="ECO:0000313" key="2">
    <source>
        <dbReference type="Proteomes" id="UP000199045"/>
    </source>
</evidence>
<dbReference type="InterPro" id="IPR032299">
    <property type="entry name" value="DUF4843"/>
</dbReference>
<organism evidence="1 2">
    <name type="scientific">Chitinophaga filiformis</name>
    <name type="common">Myxococcus filiformis</name>
    <name type="synonym">Flexibacter filiformis</name>
    <dbReference type="NCBI Taxonomy" id="104663"/>
    <lineage>
        <taxon>Bacteria</taxon>
        <taxon>Pseudomonadati</taxon>
        <taxon>Bacteroidota</taxon>
        <taxon>Chitinophagia</taxon>
        <taxon>Chitinophagales</taxon>
        <taxon>Chitinophagaceae</taxon>
        <taxon>Chitinophaga</taxon>
    </lineage>
</organism>
<proteinExistence type="predicted"/>
<sequence length="251" mass="27938">MKTVNKITGLLVLLLFFLTACEKDISSYNNDPRVYFFERNTDLTQTRITFKSFSFLKLPAEVTKDTFLIRVKIMGDAAPYDRIVRGQAIPDSTTAQAGKHYEFIDGIIPADSITGYLPVVLYRTADIADSSVTLSLSIAPTKDFKPGVTEDDVFTLSWSDNVVKPSNWDGFISLSAYFGTYSTVKYRFIIATTGIEQFPLQQSGRVPPKDGEFTAAAMSDIKAMLKDALKAYNDSHDPDLTDEFGQLVTFP</sequence>